<keyword evidence="2" id="KW-0808">Transferase</keyword>
<protein>
    <submittedName>
        <fullName evidence="2">GNAT family N-acetyltransferase</fullName>
        <ecNumber evidence="2">2.3.1.-</ecNumber>
    </submittedName>
</protein>
<evidence type="ECO:0000313" key="3">
    <source>
        <dbReference type="Proteomes" id="UP001147148"/>
    </source>
</evidence>
<dbReference type="GO" id="GO:0016746">
    <property type="term" value="F:acyltransferase activity"/>
    <property type="evidence" value="ECO:0007669"/>
    <property type="project" value="UniProtKB-KW"/>
</dbReference>
<evidence type="ECO:0000259" key="1">
    <source>
        <dbReference type="PROSITE" id="PS51186"/>
    </source>
</evidence>
<evidence type="ECO:0000313" key="2">
    <source>
        <dbReference type="EMBL" id="MDF0478938.1"/>
    </source>
</evidence>
<dbReference type="PANTHER" id="PTHR37817">
    <property type="entry name" value="N-ACETYLTRANSFERASE EIS"/>
    <property type="match status" value="1"/>
</dbReference>
<dbReference type="InterPro" id="IPR016181">
    <property type="entry name" value="Acyl_CoA_acyltransferase"/>
</dbReference>
<dbReference type="SUPFAM" id="SSF55729">
    <property type="entry name" value="Acyl-CoA N-acyltransferases (Nat)"/>
    <property type="match status" value="1"/>
</dbReference>
<sequence length="383" mass="45058">MEIRKIKKSEKNQMVTLRDYCFSKKYNNAKLLDYKYWTQISECIGLFDGDKLGGQLIILPLRMNLYGRDCRFGGIGFVGLYPEYRSGGYMKKIIIKSLETMRENGQLLSILGPFSISYYRKMGWEILYDVVSYEVNMSDFPRFDKILNLHFERFDFNNIDISNVKEIHNRAVQKNNGWMYRTEDWWKRLESREPDSMFAVFEKGYLRYNKEGTSFIINDFVFLDSETEKNLYNFISLHRSNFFVVKGVTSIDSSMSYRLSNTQAIRSLGNNVMARIVDVEKYISFLEKKIDSPLYIKVTDQLCSWNNKIFLLDKDNIEVVDILNIEDQDSWVKVDIATLSASILGYFKMNKMESLDLIRGSQSGKLLYEKLIPKDTTIMFEHF</sequence>
<dbReference type="InterPro" id="IPR051554">
    <property type="entry name" value="Acetyltransferase_Eis"/>
</dbReference>
<feature type="domain" description="N-acetyltransferase" evidence="1">
    <location>
        <begin position="1"/>
        <end position="142"/>
    </location>
</feature>
<dbReference type="PANTHER" id="PTHR37817:SF1">
    <property type="entry name" value="N-ACETYLTRANSFERASE EIS"/>
    <property type="match status" value="1"/>
</dbReference>
<dbReference type="InterPro" id="IPR000182">
    <property type="entry name" value="GNAT_dom"/>
</dbReference>
<accession>A0ABT5WYV4</accession>
<keyword evidence="2" id="KW-0012">Acyltransferase</keyword>
<dbReference type="SUPFAM" id="SSF55718">
    <property type="entry name" value="SCP-like"/>
    <property type="match status" value="1"/>
</dbReference>
<dbReference type="PROSITE" id="PS51186">
    <property type="entry name" value="GNAT"/>
    <property type="match status" value="1"/>
</dbReference>
<dbReference type="Pfam" id="PF13527">
    <property type="entry name" value="Acetyltransf_9"/>
    <property type="match status" value="1"/>
</dbReference>
<dbReference type="Pfam" id="PF13530">
    <property type="entry name" value="SCP2_2"/>
    <property type="match status" value="1"/>
</dbReference>
<dbReference type="EC" id="2.3.1.-" evidence="2"/>
<organism evidence="2 3">
    <name type="scientific">Vagococcus proximus</name>
    <dbReference type="NCBI Taxonomy" id="2991417"/>
    <lineage>
        <taxon>Bacteria</taxon>
        <taxon>Bacillati</taxon>
        <taxon>Bacillota</taxon>
        <taxon>Bacilli</taxon>
        <taxon>Lactobacillales</taxon>
        <taxon>Enterococcaceae</taxon>
        <taxon>Vagococcus</taxon>
    </lineage>
</organism>
<name>A0ABT5WYV4_9ENTE</name>
<dbReference type="Gene3D" id="3.30.1050.10">
    <property type="entry name" value="SCP2 sterol-binding domain"/>
    <property type="match status" value="1"/>
</dbReference>
<dbReference type="InterPro" id="IPR041380">
    <property type="entry name" value="Acetyltransf_17"/>
</dbReference>
<keyword evidence="3" id="KW-1185">Reference proteome</keyword>
<dbReference type="Proteomes" id="UP001147148">
    <property type="component" value="Unassembled WGS sequence"/>
</dbReference>
<gene>
    <name evidence="2" type="ORF">OL233_01445</name>
</gene>
<dbReference type="InterPro" id="IPR025559">
    <property type="entry name" value="Eis_dom"/>
</dbReference>
<dbReference type="Gene3D" id="3.40.630.30">
    <property type="match status" value="2"/>
</dbReference>
<reference evidence="2" key="1">
    <citation type="submission" date="2022-10" db="EMBL/GenBank/DDBJ databases">
        <title>Vagococcus sp. isolated from poultry meat.</title>
        <authorList>
            <person name="Johansson P."/>
            <person name="Bjorkroth J."/>
        </authorList>
    </citation>
    <scope>NUCLEOTIDE SEQUENCE</scope>
    <source>
        <strain evidence="2">PNs007</strain>
    </source>
</reference>
<dbReference type="RefSeq" id="WP_275470592.1">
    <property type="nucleotide sequence ID" value="NZ_JAPDSH010000001.1"/>
</dbReference>
<dbReference type="EMBL" id="JAPDSH010000001">
    <property type="protein sequence ID" value="MDF0478938.1"/>
    <property type="molecule type" value="Genomic_DNA"/>
</dbReference>
<comment type="caution">
    <text evidence="2">The sequence shown here is derived from an EMBL/GenBank/DDBJ whole genome shotgun (WGS) entry which is preliminary data.</text>
</comment>
<dbReference type="InterPro" id="IPR036527">
    <property type="entry name" value="SCP2_sterol-bd_dom_sf"/>
</dbReference>
<proteinExistence type="predicted"/>
<dbReference type="Pfam" id="PF17668">
    <property type="entry name" value="Acetyltransf_17"/>
    <property type="match status" value="1"/>
</dbReference>